<gene>
    <name evidence="2" type="ORF">BSTOLATCC_MIC16758</name>
</gene>
<organism evidence="2 3">
    <name type="scientific">Blepharisma stoltei</name>
    <dbReference type="NCBI Taxonomy" id="1481888"/>
    <lineage>
        <taxon>Eukaryota</taxon>
        <taxon>Sar</taxon>
        <taxon>Alveolata</taxon>
        <taxon>Ciliophora</taxon>
        <taxon>Postciliodesmatophora</taxon>
        <taxon>Heterotrichea</taxon>
        <taxon>Heterotrichida</taxon>
        <taxon>Blepharismidae</taxon>
        <taxon>Blepharisma</taxon>
    </lineage>
</organism>
<proteinExistence type="predicted"/>
<evidence type="ECO:0000313" key="3">
    <source>
        <dbReference type="Proteomes" id="UP001162131"/>
    </source>
</evidence>
<keyword evidence="3" id="KW-1185">Reference proteome</keyword>
<dbReference type="EMBL" id="CAJZBQ010000016">
    <property type="protein sequence ID" value="CAG9316650.1"/>
    <property type="molecule type" value="Genomic_DNA"/>
</dbReference>
<dbReference type="Proteomes" id="UP001162131">
    <property type="component" value="Unassembled WGS sequence"/>
</dbReference>
<feature type="signal peptide" evidence="1">
    <location>
        <begin position="1"/>
        <end position="25"/>
    </location>
</feature>
<name>A0AAU9IZB8_9CILI</name>
<sequence>MLNLSSHNRVWAWLCLLILFVTSSSFDVLIVFSNRTKAIMQNFITSTELFNKNSTEIFYCNDSYFDEEISNHPNLIAVFDITNNLNSQFEIAKVCEFNLLAHFLVSDSLPYQSKWTFLLSSSKEDLSKAIVSTLTYFNWIDGVAISDVERYASLCTMASGYSSNINLYSVGSNTVFHDLIGREIMKLGSSLFYLYLDKELSLELQKNLVSSKLIINGTGILLIEDGSYGSSTEGALAIVDKGKELTDSKENYLIDIISEMIDTLSNISSSYNIQKVLEERCINRHCVTEFSLINIQEAKRKIVGSIKNGKLSLNFPIIFPGSSTNIPISQKKVLFFSASNGSTDPGGNPVALVPINTRGIALAVKHMNTGTEILQNFQIKLSGFDCGVNIYNPDFCLSCFGKDINKLGLAHIGGLSSSMAMGDMITFKKLNRTTPLVSATNTEVSLGNSTKYPYYSRVNLNNYDLAAQIPLFLKTIGEGI</sequence>
<evidence type="ECO:0000256" key="1">
    <source>
        <dbReference type="SAM" id="SignalP"/>
    </source>
</evidence>
<keyword evidence="1" id="KW-0732">Signal</keyword>
<feature type="chain" id="PRO_5043751022" evidence="1">
    <location>
        <begin position="26"/>
        <end position="480"/>
    </location>
</feature>
<dbReference type="AlphaFoldDB" id="A0AAU9IZB8"/>
<comment type="caution">
    <text evidence="2">The sequence shown here is derived from an EMBL/GenBank/DDBJ whole genome shotgun (WGS) entry which is preliminary data.</text>
</comment>
<protein>
    <submittedName>
        <fullName evidence="2">Uncharacterized protein</fullName>
    </submittedName>
</protein>
<evidence type="ECO:0000313" key="2">
    <source>
        <dbReference type="EMBL" id="CAG9316650.1"/>
    </source>
</evidence>
<reference evidence="2" key="1">
    <citation type="submission" date="2021-09" db="EMBL/GenBank/DDBJ databases">
        <authorList>
            <consortium name="AG Swart"/>
            <person name="Singh M."/>
            <person name="Singh A."/>
            <person name="Seah K."/>
            <person name="Emmerich C."/>
        </authorList>
    </citation>
    <scope>NUCLEOTIDE SEQUENCE</scope>
    <source>
        <strain evidence="2">ATCC30299</strain>
    </source>
</reference>
<dbReference type="InterPro" id="IPR028082">
    <property type="entry name" value="Peripla_BP_I"/>
</dbReference>
<accession>A0AAU9IZB8</accession>
<dbReference type="SUPFAM" id="SSF53822">
    <property type="entry name" value="Periplasmic binding protein-like I"/>
    <property type="match status" value="1"/>
</dbReference>